<dbReference type="KEGG" id="ttz:FHG85_12855"/>
<dbReference type="SUPFAM" id="SSF53474">
    <property type="entry name" value="alpha/beta-Hydrolases"/>
    <property type="match status" value="1"/>
</dbReference>
<accession>A0A7D3XIP8</accession>
<reference evidence="3 4" key="1">
    <citation type="submission" date="2019-07" db="EMBL/GenBank/DDBJ databases">
        <title>Thalassofilum flectens gen. nov., sp. nov., a novel moderate thermophilic anaerobe from a shallow sea hot spring in Kunashir Island (Russia), representing a new family in the order Bacteroidales, and proposal of Thalassofilacea fam. nov.</title>
        <authorList>
            <person name="Kochetkova T.V."/>
            <person name="Podosokorskaya O.A."/>
            <person name="Novikov A."/>
            <person name="Elcheninov A.G."/>
            <person name="Toshchakov S.V."/>
            <person name="Kublanov I.V."/>
        </authorList>
    </citation>
    <scope>NUCLEOTIDE SEQUENCE [LARGE SCALE GENOMIC DNA]</scope>
    <source>
        <strain evidence="3 4">38-H</strain>
    </source>
</reference>
<dbReference type="PANTHER" id="PTHR22946">
    <property type="entry name" value="DIENELACTONE HYDROLASE DOMAIN-CONTAINING PROTEIN-RELATED"/>
    <property type="match status" value="1"/>
</dbReference>
<evidence type="ECO:0000313" key="4">
    <source>
        <dbReference type="Proteomes" id="UP000500961"/>
    </source>
</evidence>
<name>A0A7D3XIP8_9BACT</name>
<sequence>MVLRSYSAYPQVDLSALKTMWFQSYRRKSPKPISYMTKISVLCLLIAFMASNKPAMSQQKITFPAKDGLEVTADLYFLSSEKPYVILFHQARYSRGEYNEIAPKIVNLGYNCLAVDLRSGNEVNGVKNETAQRAREKGLPTDYIHAIADIEGALKYVKSQTDLPFILWGSSYSASLVLVQAAKDLRTRAVIAFSPGEYFEKSDFVSSQIQNISVPVLVLSSKGECSSVKELVSSIKNQKLVTQYCPSERGRHGSSALWKLNPSNKDYWLALTMFFNKIK</sequence>
<feature type="domain" description="Dienelactone hydrolase" evidence="2">
    <location>
        <begin position="81"/>
        <end position="222"/>
    </location>
</feature>
<keyword evidence="1" id="KW-0378">Hydrolase</keyword>
<dbReference type="InterPro" id="IPR029058">
    <property type="entry name" value="AB_hydrolase_fold"/>
</dbReference>
<dbReference type="GO" id="GO:0052689">
    <property type="term" value="F:carboxylic ester hydrolase activity"/>
    <property type="evidence" value="ECO:0007669"/>
    <property type="project" value="UniProtKB-ARBA"/>
</dbReference>
<dbReference type="Gene3D" id="3.40.50.1820">
    <property type="entry name" value="alpha/beta hydrolase"/>
    <property type="match status" value="1"/>
</dbReference>
<dbReference type="InterPro" id="IPR002925">
    <property type="entry name" value="Dienelactn_hydro"/>
</dbReference>
<proteinExistence type="predicted"/>
<gene>
    <name evidence="3" type="ORF">FHG85_12855</name>
</gene>
<dbReference type="Pfam" id="PF01738">
    <property type="entry name" value="DLH"/>
    <property type="match status" value="1"/>
</dbReference>
<protein>
    <recommendedName>
        <fullName evidence="2">Dienelactone hydrolase domain-containing protein</fullName>
    </recommendedName>
</protein>
<dbReference type="PANTHER" id="PTHR22946:SF9">
    <property type="entry name" value="POLYKETIDE TRANSFERASE AF380"/>
    <property type="match status" value="1"/>
</dbReference>
<dbReference type="Proteomes" id="UP000500961">
    <property type="component" value="Chromosome"/>
</dbReference>
<dbReference type="EMBL" id="CP041345">
    <property type="protein sequence ID" value="QKG81117.1"/>
    <property type="molecule type" value="Genomic_DNA"/>
</dbReference>
<evidence type="ECO:0000256" key="1">
    <source>
        <dbReference type="ARBA" id="ARBA00022801"/>
    </source>
</evidence>
<dbReference type="InterPro" id="IPR050261">
    <property type="entry name" value="FrsA_esterase"/>
</dbReference>
<organism evidence="3 4">
    <name type="scientific">Tenuifilum thalassicum</name>
    <dbReference type="NCBI Taxonomy" id="2590900"/>
    <lineage>
        <taxon>Bacteria</taxon>
        <taxon>Pseudomonadati</taxon>
        <taxon>Bacteroidota</taxon>
        <taxon>Bacteroidia</taxon>
        <taxon>Bacteroidales</taxon>
        <taxon>Tenuifilaceae</taxon>
        <taxon>Tenuifilum</taxon>
    </lineage>
</organism>
<keyword evidence="4" id="KW-1185">Reference proteome</keyword>
<evidence type="ECO:0000313" key="3">
    <source>
        <dbReference type="EMBL" id="QKG81117.1"/>
    </source>
</evidence>
<evidence type="ECO:0000259" key="2">
    <source>
        <dbReference type="Pfam" id="PF01738"/>
    </source>
</evidence>
<dbReference type="AlphaFoldDB" id="A0A7D3XIP8"/>